<organism evidence="3 4">
    <name type="scientific">Ridgeia piscesae</name>
    <name type="common">Tubeworm</name>
    <dbReference type="NCBI Taxonomy" id="27915"/>
    <lineage>
        <taxon>Eukaryota</taxon>
        <taxon>Metazoa</taxon>
        <taxon>Spiralia</taxon>
        <taxon>Lophotrochozoa</taxon>
        <taxon>Annelida</taxon>
        <taxon>Polychaeta</taxon>
        <taxon>Sedentaria</taxon>
        <taxon>Canalipalpata</taxon>
        <taxon>Sabellida</taxon>
        <taxon>Siboglinidae</taxon>
        <taxon>Ridgeia</taxon>
    </lineage>
</organism>
<dbReference type="Proteomes" id="UP001209878">
    <property type="component" value="Unassembled WGS sequence"/>
</dbReference>
<comment type="caution">
    <text evidence="3">The sequence shown here is derived from an EMBL/GenBank/DDBJ whole genome shotgun (WGS) entry which is preliminary data.</text>
</comment>
<evidence type="ECO:0000256" key="1">
    <source>
        <dbReference type="SAM" id="MobiDB-lite"/>
    </source>
</evidence>
<evidence type="ECO:0000313" key="4">
    <source>
        <dbReference type="Proteomes" id="UP001209878"/>
    </source>
</evidence>
<sequence length="228" mass="24848">MTFHYADVMRLYGCIGSFVHLKCHWDDVISVRNVRITDQSEGFSCHGQTDDIRVPVQAVSHPCVGDEACVDAKAVCSSASDCLLYVDPSFVSRDGKTRTDSGLVIDYECVAGPTRKACVAIGCVIASLGFLSILLASGILAFRKAQSRRREMAIRYRKFSNRVGRSDIRLSRVSSTCDIESQDGRPRQDGGAQMDVIQNGGHHGDRPHCDSMASVDNNSDSALLSTLL</sequence>
<accession>A0AAD9UGY0</accession>
<dbReference type="EMBL" id="JAODUO010000123">
    <property type="protein sequence ID" value="KAK2188766.1"/>
    <property type="molecule type" value="Genomic_DNA"/>
</dbReference>
<feature type="region of interest" description="Disordered" evidence="1">
    <location>
        <begin position="178"/>
        <end position="228"/>
    </location>
</feature>
<gene>
    <name evidence="3" type="ORF">NP493_123g05009</name>
</gene>
<name>A0AAD9UGY0_RIDPI</name>
<proteinExistence type="predicted"/>
<protein>
    <submittedName>
        <fullName evidence="3">Uncharacterized protein</fullName>
    </submittedName>
</protein>
<keyword evidence="2" id="KW-1133">Transmembrane helix</keyword>
<dbReference type="AlphaFoldDB" id="A0AAD9UGY0"/>
<keyword evidence="2" id="KW-0812">Transmembrane</keyword>
<keyword evidence="4" id="KW-1185">Reference proteome</keyword>
<feature type="transmembrane region" description="Helical" evidence="2">
    <location>
        <begin position="119"/>
        <end position="142"/>
    </location>
</feature>
<feature type="compositionally biased region" description="Polar residues" evidence="1">
    <location>
        <begin position="214"/>
        <end position="228"/>
    </location>
</feature>
<reference evidence="3" key="1">
    <citation type="journal article" date="2023" name="Mol. Biol. Evol.">
        <title>Third-Generation Sequencing Reveals the Adaptive Role of the Epigenome in Three Deep-Sea Polychaetes.</title>
        <authorList>
            <person name="Perez M."/>
            <person name="Aroh O."/>
            <person name="Sun Y."/>
            <person name="Lan Y."/>
            <person name="Juniper S.K."/>
            <person name="Young C.R."/>
            <person name="Angers B."/>
            <person name="Qian P.Y."/>
        </authorList>
    </citation>
    <scope>NUCLEOTIDE SEQUENCE</scope>
    <source>
        <strain evidence="3">R07B-5</strain>
    </source>
</reference>
<keyword evidence="2" id="KW-0472">Membrane</keyword>
<evidence type="ECO:0000256" key="2">
    <source>
        <dbReference type="SAM" id="Phobius"/>
    </source>
</evidence>
<evidence type="ECO:0000313" key="3">
    <source>
        <dbReference type="EMBL" id="KAK2188766.1"/>
    </source>
</evidence>